<feature type="domain" description="Polypeptide-transport-associated ShlB-type" evidence="7">
    <location>
        <begin position="90"/>
        <end position="166"/>
    </location>
</feature>
<name>A0ABV2JPB9_9GAMM</name>
<dbReference type="Gene3D" id="3.10.20.310">
    <property type="entry name" value="membrane protein fhac"/>
    <property type="match status" value="1"/>
</dbReference>
<evidence type="ECO:0000259" key="6">
    <source>
        <dbReference type="Pfam" id="PF03865"/>
    </source>
</evidence>
<dbReference type="Pfam" id="PF03865">
    <property type="entry name" value="ShlB"/>
    <property type="match status" value="1"/>
</dbReference>
<reference evidence="8 9" key="1">
    <citation type="submission" date="2024-06" db="EMBL/GenBank/DDBJ databases">
        <title>Sorghum-associated microbial communities from plants grown in Nebraska, USA.</title>
        <authorList>
            <person name="Schachtman D."/>
        </authorList>
    </citation>
    <scope>NUCLEOTIDE SEQUENCE [LARGE SCALE GENOMIC DNA]</scope>
    <source>
        <strain evidence="8 9">1073</strain>
    </source>
</reference>
<keyword evidence="9" id="KW-1185">Reference proteome</keyword>
<comment type="caution">
    <text evidence="8">The sequence shown here is derived from an EMBL/GenBank/DDBJ whole genome shotgun (WGS) entry which is preliminary data.</text>
</comment>
<feature type="region of interest" description="Disordered" evidence="4">
    <location>
        <begin position="56"/>
        <end position="83"/>
    </location>
</feature>
<feature type="chain" id="PRO_5045611026" evidence="5">
    <location>
        <begin position="44"/>
        <end position="605"/>
    </location>
</feature>
<accession>A0ABV2JPB9</accession>
<evidence type="ECO:0000256" key="1">
    <source>
        <dbReference type="ARBA" id="ARBA00022452"/>
    </source>
</evidence>
<dbReference type="Gene3D" id="2.40.160.50">
    <property type="entry name" value="membrane protein fhac: a member of the omp85/tpsb transporter family"/>
    <property type="match status" value="1"/>
</dbReference>
<dbReference type="EMBL" id="JBEPMU010000001">
    <property type="protein sequence ID" value="MET3650681.1"/>
    <property type="molecule type" value="Genomic_DNA"/>
</dbReference>
<dbReference type="Pfam" id="PF08479">
    <property type="entry name" value="POTRA_2"/>
    <property type="match status" value="1"/>
</dbReference>
<evidence type="ECO:0000259" key="7">
    <source>
        <dbReference type="Pfam" id="PF08479"/>
    </source>
</evidence>
<proteinExistence type="predicted"/>
<dbReference type="PANTHER" id="PTHR34597">
    <property type="entry name" value="SLR1661 PROTEIN"/>
    <property type="match status" value="1"/>
</dbReference>
<evidence type="ECO:0000256" key="5">
    <source>
        <dbReference type="SAM" id="SignalP"/>
    </source>
</evidence>
<feature type="compositionally biased region" description="Polar residues" evidence="4">
    <location>
        <begin position="66"/>
        <end position="83"/>
    </location>
</feature>
<evidence type="ECO:0000256" key="2">
    <source>
        <dbReference type="ARBA" id="ARBA00022692"/>
    </source>
</evidence>
<evidence type="ECO:0000313" key="8">
    <source>
        <dbReference type="EMBL" id="MET3650681.1"/>
    </source>
</evidence>
<sequence length="605" mass="64396">MDIATKQYATGMRAALTRINFRGVTVAWTTLSAAMLMATSVQAQTTRPNAGQLLQQTAPASPAVQGRNQGVTSPAPTEQKSSTSSATVLVKAIHFSGNAHVDDASLRHSVPEIGQLEGTSATMAQLDALAVAVTRYYRERGYFVAVAYVPKQTVEDGVATIAVLEGKLDKTRAGQDGGYDPARVQRYVDEALCGGSSTACEGATLTRARADRAVGLVATLPGVASASGTLSPGDAVGTTDFTLNAVPGQRVTGVLGVDDYGNEYTGRVRLTGDLRWNSPLGIGDLLAADIALSDRWGLDGTVGRGALNGVIDYSLPVGYDGWRVGANYTHLLYRLGAPFNATNAHGGSNEINAYVSYPLLLSPYKHLWLRASFGVKRLSDSVLAETYHTRDTSGTLGLYGDAIDTLGGGGLNQYMVSFTRGVISYGDGLRAVDTPNAAGHFNKLDVSVSRDQTLGYLANNTQRISLYGALQGQWASTNLNSVEDFTLGGPAVVRGYPVGEAPGDEGAAVTLELRDSFALAALGGDNLTLSLFRDDGWLKVNHSPWAGYQGPRERRLGSTGLGADLLHQRRYDFKLMWAIRDPGGDADTATRDHRSWLWFQAQIFF</sequence>
<evidence type="ECO:0000256" key="4">
    <source>
        <dbReference type="SAM" id="MobiDB-lite"/>
    </source>
</evidence>
<feature type="domain" description="Haemolysin activator HlyB C-terminal" evidence="6">
    <location>
        <begin position="237"/>
        <end position="543"/>
    </location>
</feature>
<dbReference type="InterPro" id="IPR013686">
    <property type="entry name" value="Polypept-transport_assoc_ShlB"/>
</dbReference>
<dbReference type="InterPro" id="IPR051544">
    <property type="entry name" value="TPS_OM_transporter"/>
</dbReference>
<keyword evidence="1" id="KW-1134">Transmembrane beta strand</keyword>
<dbReference type="Proteomes" id="UP001549184">
    <property type="component" value="Unassembled WGS sequence"/>
</dbReference>
<dbReference type="InterPro" id="IPR005565">
    <property type="entry name" value="Hemolysn_activator_HlyB_C"/>
</dbReference>
<keyword evidence="2" id="KW-0812">Transmembrane</keyword>
<gene>
    <name evidence="8" type="ORF">ABIC75_000383</name>
</gene>
<feature type="signal peptide" evidence="5">
    <location>
        <begin position="1"/>
        <end position="43"/>
    </location>
</feature>
<evidence type="ECO:0000256" key="3">
    <source>
        <dbReference type="ARBA" id="ARBA00023237"/>
    </source>
</evidence>
<dbReference type="RefSeq" id="WP_354012170.1">
    <property type="nucleotide sequence ID" value="NZ_JBEPMU010000001.1"/>
</dbReference>
<dbReference type="PANTHER" id="PTHR34597:SF1">
    <property type="entry name" value="HEME_HEMOPEXIN TRANSPORTER PROTEIN HUXB"/>
    <property type="match status" value="1"/>
</dbReference>
<evidence type="ECO:0000313" key="9">
    <source>
        <dbReference type="Proteomes" id="UP001549184"/>
    </source>
</evidence>
<protein>
    <submittedName>
        <fullName evidence="8">Hemolysin activation/secretion protein</fullName>
    </submittedName>
</protein>
<keyword evidence="3" id="KW-0998">Cell outer membrane</keyword>
<keyword evidence="5" id="KW-0732">Signal</keyword>
<organism evidence="8 9">
    <name type="scientific">Dyella japonica</name>
    <dbReference type="NCBI Taxonomy" id="231455"/>
    <lineage>
        <taxon>Bacteria</taxon>
        <taxon>Pseudomonadati</taxon>
        <taxon>Pseudomonadota</taxon>
        <taxon>Gammaproteobacteria</taxon>
        <taxon>Lysobacterales</taxon>
        <taxon>Rhodanobacteraceae</taxon>
        <taxon>Dyella</taxon>
    </lineage>
</organism>
<keyword evidence="1" id="KW-0472">Membrane</keyword>